<keyword evidence="2 6" id="KW-0963">Cytoplasm</keyword>
<dbReference type="GO" id="GO:0009318">
    <property type="term" value="C:exodeoxyribonuclease VII complex"/>
    <property type="evidence" value="ECO:0007669"/>
    <property type="project" value="UniProtKB-UniRule"/>
</dbReference>
<dbReference type="Gene3D" id="1.10.287.1040">
    <property type="entry name" value="Exonuclease VII, small subunit"/>
    <property type="match status" value="1"/>
</dbReference>
<gene>
    <name evidence="6 7" type="primary">xseB</name>
    <name evidence="7" type="ORF">DCF17_03330</name>
</gene>
<accession>A0A2W4YP74</accession>
<reference evidence="8" key="1">
    <citation type="submission" date="2018-04" db="EMBL/GenBank/DDBJ databases">
        <authorList>
            <person name="Cornet L."/>
        </authorList>
    </citation>
    <scope>NUCLEOTIDE SEQUENCE [LARGE SCALE GENOMIC DNA]</scope>
</reference>
<dbReference type="PIRSF" id="PIRSF006488">
    <property type="entry name" value="Exonuc_VII_S"/>
    <property type="match status" value="1"/>
</dbReference>
<reference evidence="7 8" key="2">
    <citation type="submission" date="2018-06" db="EMBL/GenBank/DDBJ databases">
        <title>Metagenomic assembly of (sub)arctic Cyanobacteria and their associated microbiome from non-axenic cultures.</title>
        <authorList>
            <person name="Baurain D."/>
        </authorList>
    </citation>
    <scope>NUCLEOTIDE SEQUENCE [LARGE SCALE GENOMIC DNA]</scope>
    <source>
        <strain evidence="7">ULC041bin1</strain>
    </source>
</reference>
<dbReference type="GO" id="GO:0005829">
    <property type="term" value="C:cytosol"/>
    <property type="evidence" value="ECO:0007669"/>
    <property type="project" value="TreeGrafter"/>
</dbReference>
<dbReference type="NCBIfam" id="TIGR01280">
    <property type="entry name" value="xseB"/>
    <property type="match status" value="1"/>
</dbReference>
<dbReference type="EC" id="3.1.11.6" evidence="6"/>
<dbReference type="EMBL" id="QBMN01000014">
    <property type="protein sequence ID" value="PZO44758.1"/>
    <property type="molecule type" value="Genomic_DNA"/>
</dbReference>
<evidence type="ECO:0000313" key="8">
    <source>
        <dbReference type="Proteomes" id="UP000249081"/>
    </source>
</evidence>
<evidence type="ECO:0000256" key="2">
    <source>
        <dbReference type="ARBA" id="ARBA00022490"/>
    </source>
</evidence>
<comment type="catalytic activity">
    <reaction evidence="6">
        <text>Exonucleolytic cleavage in either 5'- to 3'- or 3'- to 5'-direction to yield nucleoside 5'-phosphates.</text>
        <dbReference type="EC" id="3.1.11.6"/>
    </reaction>
</comment>
<dbReference type="PANTHER" id="PTHR34137">
    <property type="entry name" value="EXODEOXYRIBONUCLEASE 7 SMALL SUBUNIT"/>
    <property type="match status" value="1"/>
</dbReference>
<evidence type="ECO:0000256" key="5">
    <source>
        <dbReference type="ARBA" id="ARBA00022839"/>
    </source>
</evidence>
<dbReference type="PANTHER" id="PTHR34137:SF1">
    <property type="entry name" value="EXODEOXYRIBONUCLEASE 7 SMALL SUBUNIT"/>
    <property type="match status" value="1"/>
</dbReference>
<sequence>MPKKAAAEAWSYETTVATVEGIIADLESGSLPLAAVLTQFEQAVQALTQCETYLQEKQQQVDVLIETLADE</sequence>
<dbReference type="AlphaFoldDB" id="A0A2W4YP74"/>
<dbReference type="SUPFAM" id="SSF116842">
    <property type="entry name" value="XseB-like"/>
    <property type="match status" value="1"/>
</dbReference>
<proteinExistence type="inferred from homology"/>
<evidence type="ECO:0000313" key="7">
    <source>
        <dbReference type="EMBL" id="PZO44758.1"/>
    </source>
</evidence>
<comment type="subunit">
    <text evidence="6">Heterooligomer composed of large and small subunits.</text>
</comment>
<keyword evidence="5 6" id="KW-0269">Exonuclease</keyword>
<organism evidence="7 8">
    <name type="scientific">Shackletoniella antarctica</name>
    <dbReference type="NCBI Taxonomy" id="268115"/>
    <lineage>
        <taxon>Bacteria</taxon>
        <taxon>Bacillati</taxon>
        <taxon>Cyanobacteriota</taxon>
        <taxon>Cyanophyceae</taxon>
        <taxon>Oculatellales</taxon>
        <taxon>Oculatellaceae</taxon>
        <taxon>Shackletoniella</taxon>
    </lineage>
</organism>
<dbReference type="GO" id="GO:0006308">
    <property type="term" value="P:DNA catabolic process"/>
    <property type="evidence" value="ECO:0007669"/>
    <property type="project" value="UniProtKB-UniRule"/>
</dbReference>
<comment type="subcellular location">
    <subcellularLocation>
        <location evidence="6">Cytoplasm</location>
    </subcellularLocation>
</comment>
<dbReference type="Pfam" id="PF02609">
    <property type="entry name" value="Exonuc_VII_S"/>
    <property type="match status" value="1"/>
</dbReference>
<dbReference type="InterPro" id="IPR037004">
    <property type="entry name" value="Exonuc_VII_ssu_sf"/>
</dbReference>
<evidence type="ECO:0000256" key="6">
    <source>
        <dbReference type="HAMAP-Rule" id="MF_00337"/>
    </source>
</evidence>
<evidence type="ECO:0000256" key="1">
    <source>
        <dbReference type="ARBA" id="ARBA00009998"/>
    </source>
</evidence>
<evidence type="ECO:0000256" key="4">
    <source>
        <dbReference type="ARBA" id="ARBA00022801"/>
    </source>
</evidence>
<name>A0A2W4YP74_9CYAN</name>
<evidence type="ECO:0000256" key="3">
    <source>
        <dbReference type="ARBA" id="ARBA00022722"/>
    </source>
</evidence>
<keyword evidence="4 6" id="KW-0378">Hydrolase</keyword>
<dbReference type="Proteomes" id="UP000249081">
    <property type="component" value="Unassembled WGS sequence"/>
</dbReference>
<protein>
    <recommendedName>
        <fullName evidence="6">Exodeoxyribonuclease 7 small subunit</fullName>
        <ecNumber evidence="6">3.1.11.6</ecNumber>
    </recommendedName>
    <alternativeName>
        <fullName evidence="6">Exodeoxyribonuclease VII small subunit</fullName>
        <shortName evidence="6">Exonuclease VII small subunit</shortName>
    </alternativeName>
</protein>
<comment type="caution">
    <text evidence="7">The sequence shown here is derived from an EMBL/GenBank/DDBJ whole genome shotgun (WGS) entry which is preliminary data.</text>
</comment>
<comment type="function">
    <text evidence="6">Bidirectionally degrades single-stranded DNA into large acid-insoluble oligonucleotides, which are then degraded further into small acid-soluble oligonucleotides.</text>
</comment>
<dbReference type="GO" id="GO:0008855">
    <property type="term" value="F:exodeoxyribonuclease VII activity"/>
    <property type="evidence" value="ECO:0007669"/>
    <property type="project" value="UniProtKB-UniRule"/>
</dbReference>
<dbReference type="HAMAP" id="MF_00337">
    <property type="entry name" value="Exonuc_7_S"/>
    <property type="match status" value="1"/>
</dbReference>
<dbReference type="InterPro" id="IPR003761">
    <property type="entry name" value="Exonuc_VII_S"/>
</dbReference>
<keyword evidence="3 6" id="KW-0540">Nuclease</keyword>
<comment type="similarity">
    <text evidence="1 6">Belongs to the XseB family.</text>
</comment>